<dbReference type="Pfam" id="PF11272">
    <property type="entry name" value="DUF3072"/>
    <property type="match status" value="1"/>
</dbReference>
<feature type="compositionally biased region" description="Basic and acidic residues" evidence="1">
    <location>
        <begin position="1"/>
        <end position="13"/>
    </location>
</feature>
<evidence type="ECO:0000256" key="1">
    <source>
        <dbReference type="SAM" id="MobiDB-lite"/>
    </source>
</evidence>
<dbReference type="AlphaFoldDB" id="A0A4Y9KZ55"/>
<gene>
    <name evidence="2" type="ORF">E4K66_26225</name>
</gene>
<comment type="caution">
    <text evidence="2">The sequence shown here is derived from an EMBL/GenBank/DDBJ whole genome shotgun (WGS) entry which is preliminary data.</text>
</comment>
<proteinExistence type="predicted"/>
<name>A0A4Y9KZ55_9BRAD</name>
<evidence type="ECO:0000313" key="3">
    <source>
        <dbReference type="Proteomes" id="UP000298225"/>
    </source>
</evidence>
<dbReference type="OrthoDB" id="9811751at2"/>
<protein>
    <submittedName>
        <fullName evidence="2">DUF3072 domain-containing protein</fullName>
    </submittedName>
</protein>
<evidence type="ECO:0000313" key="2">
    <source>
        <dbReference type="EMBL" id="TFV35797.1"/>
    </source>
</evidence>
<feature type="region of interest" description="Disordered" evidence="1">
    <location>
        <begin position="1"/>
        <end position="26"/>
    </location>
</feature>
<dbReference type="Proteomes" id="UP000298225">
    <property type="component" value="Unassembled WGS sequence"/>
</dbReference>
<dbReference type="InterPro" id="IPR021425">
    <property type="entry name" value="DUF3072"/>
</dbReference>
<keyword evidence="3" id="KW-1185">Reference proteome</keyword>
<reference evidence="2 3" key="1">
    <citation type="submission" date="2019-03" db="EMBL/GenBank/DDBJ databases">
        <title>Bradyrhizobium strains diversity isolated from Chamaecrista fasciculata.</title>
        <authorList>
            <person name="Urquiaga M.C.O."/>
            <person name="Hungria M."/>
            <person name="Delamuta J.R.M."/>
        </authorList>
    </citation>
    <scope>NUCLEOTIDE SEQUENCE [LARGE SCALE GENOMIC DNA]</scope>
    <source>
        <strain evidence="2 3">CNPSo 3424</strain>
    </source>
</reference>
<accession>A0A4Y9KZ55</accession>
<dbReference type="EMBL" id="SPQU01000013">
    <property type="protein sequence ID" value="TFV35797.1"/>
    <property type="molecule type" value="Genomic_DNA"/>
</dbReference>
<sequence length="63" mass="7002">MADNTRKDPKDWVSGDDPMTGAQESYLKTLAEQAHESPPEPELTKAEASELIDKMRQKAGLDE</sequence>
<organism evidence="2 3">
    <name type="scientific">Bradyrhizobium frederickii</name>
    <dbReference type="NCBI Taxonomy" id="2560054"/>
    <lineage>
        <taxon>Bacteria</taxon>
        <taxon>Pseudomonadati</taxon>
        <taxon>Pseudomonadota</taxon>
        <taxon>Alphaproteobacteria</taxon>
        <taxon>Hyphomicrobiales</taxon>
        <taxon>Nitrobacteraceae</taxon>
        <taxon>Bradyrhizobium</taxon>
    </lineage>
</organism>
<dbReference type="RefSeq" id="WP_135170708.1">
    <property type="nucleotide sequence ID" value="NZ_SPQU01000013.1"/>
</dbReference>